<dbReference type="PROSITE" id="PS50404">
    <property type="entry name" value="GST_NTER"/>
    <property type="match status" value="1"/>
</dbReference>
<dbReference type="PANTHER" id="PTHR42673">
    <property type="entry name" value="MALEYLACETOACETATE ISOMERASE"/>
    <property type="match status" value="1"/>
</dbReference>
<dbReference type="InterPro" id="IPR036282">
    <property type="entry name" value="Glutathione-S-Trfase_C_sf"/>
</dbReference>
<dbReference type="InterPro" id="IPR036249">
    <property type="entry name" value="Thioredoxin-like_sf"/>
</dbReference>
<keyword evidence="4" id="KW-0413">Isomerase</keyword>
<evidence type="ECO:0000313" key="4">
    <source>
        <dbReference type="EMBL" id="GEO15667.1"/>
    </source>
</evidence>
<dbReference type="Pfam" id="PF00043">
    <property type="entry name" value="GST_C"/>
    <property type="match status" value="1"/>
</dbReference>
<dbReference type="GO" id="GO:0004364">
    <property type="term" value="F:glutathione transferase activity"/>
    <property type="evidence" value="ECO:0007669"/>
    <property type="project" value="TreeGrafter"/>
</dbReference>
<dbReference type="Gene3D" id="1.20.1050.10">
    <property type="match status" value="1"/>
</dbReference>
<dbReference type="Gene3D" id="3.40.30.10">
    <property type="entry name" value="Glutaredoxin"/>
    <property type="match status" value="1"/>
</dbReference>
<dbReference type="GO" id="GO:0016034">
    <property type="term" value="F:maleylacetoacetate isomerase activity"/>
    <property type="evidence" value="ECO:0007669"/>
    <property type="project" value="TreeGrafter"/>
</dbReference>
<dbReference type="PANTHER" id="PTHR42673:SF21">
    <property type="entry name" value="GLUTATHIONE S-TRANSFERASE YFCF"/>
    <property type="match status" value="1"/>
</dbReference>
<comment type="similarity">
    <text evidence="1">Belongs to the GST superfamily. Zeta family.</text>
</comment>
<dbReference type="OrthoDB" id="509852at2"/>
<evidence type="ECO:0000259" key="3">
    <source>
        <dbReference type="PROSITE" id="PS50405"/>
    </source>
</evidence>
<dbReference type="SFLD" id="SFLDG00358">
    <property type="entry name" value="Main_(cytGST)"/>
    <property type="match status" value="1"/>
</dbReference>
<comment type="caution">
    <text evidence="4">The sequence shown here is derived from an EMBL/GenBank/DDBJ whole genome shotgun (WGS) entry which is preliminary data.</text>
</comment>
<dbReference type="Proteomes" id="UP000321085">
    <property type="component" value="Unassembled WGS sequence"/>
</dbReference>
<dbReference type="EMBL" id="BJYU01000046">
    <property type="protein sequence ID" value="GEO15667.1"/>
    <property type="molecule type" value="Genomic_DNA"/>
</dbReference>
<protein>
    <submittedName>
        <fullName evidence="4">Maleylacetoacetate isomerase</fullName>
    </submittedName>
</protein>
<dbReference type="GO" id="GO:0005737">
    <property type="term" value="C:cytoplasm"/>
    <property type="evidence" value="ECO:0007669"/>
    <property type="project" value="InterPro"/>
</dbReference>
<dbReference type="PROSITE" id="PS50405">
    <property type="entry name" value="GST_CTER"/>
    <property type="match status" value="1"/>
</dbReference>
<evidence type="ECO:0000256" key="1">
    <source>
        <dbReference type="ARBA" id="ARBA00010007"/>
    </source>
</evidence>
<feature type="domain" description="GST C-terminal" evidence="3">
    <location>
        <begin position="86"/>
        <end position="214"/>
    </location>
</feature>
<proteinExistence type="inferred from homology"/>
<sequence>MQLYGFWRSLATLRVRIALNLKRIDRKEVMIDLVSGAQHATDFRDINPQGVVPVLIDGDGPALFQSLAILEYLEELFPQVPLLPTDPRGRARVRGLAQIVACDSHPLIVPRVREFLEREFHLSEAQRLTWIRHWMREGLRAVEAHLAHDSDSGDYCHGDTVSMADICLVSLAVGYKLFDGRVEDFPRVAKVVERCMAQEAFAKAHPLRQPGAPQAA</sequence>
<dbReference type="InterPro" id="IPR034330">
    <property type="entry name" value="GST_Zeta_C"/>
</dbReference>
<name>A0A512BV03_9HYPH</name>
<dbReference type="NCBIfam" id="TIGR01262">
    <property type="entry name" value="maiA"/>
    <property type="match status" value="1"/>
</dbReference>
<dbReference type="InterPro" id="IPR004046">
    <property type="entry name" value="GST_C"/>
</dbReference>
<feature type="domain" description="GST N-terminal" evidence="2">
    <location>
        <begin position="1"/>
        <end position="81"/>
    </location>
</feature>
<keyword evidence="5" id="KW-1185">Reference proteome</keyword>
<dbReference type="AlphaFoldDB" id="A0A512BV03"/>
<dbReference type="CDD" id="cd03191">
    <property type="entry name" value="GST_C_Zeta"/>
    <property type="match status" value="1"/>
</dbReference>
<dbReference type="GO" id="GO:0006559">
    <property type="term" value="P:L-phenylalanine catabolic process"/>
    <property type="evidence" value="ECO:0007669"/>
    <property type="project" value="TreeGrafter"/>
</dbReference>
<dbReference type="SFLD" id="SFLDS00019">
    <property type="entry name" value="Glutathione_Transferase_(cytos"/>
    <property type="match status" value="1"/>
</dbReference>
<dbReference type="InterPro" id="IPR004045">
    <property type="entry name" value="Glutathione_S-Trfase_N"/>
</dbReference>
<gene>
    <name evidence="4" type="ORF">MAE02_33630</name>
</gene>
<organism evidence="4 5">
    <name type="scientific">Microvirga aerophila</name>
    <dbReference type="NCBI Taxonomy" id="670291"/>
    <lineage>
        <taxon>Bacteria</taxon>
        <taxon>Pseudomonadati</taxon>
        <taxon>Pseudomonadota</taxon>
        <taxon>Alphaproteobacteria</taxon>
        <taxon>Hyphomicrobiales</taxon>
        <taxon>Methylobacteriaceae</taxon>
        <taxon>Microvirga</taxon>
    </lineage>
</organism>
<dbReference type="SUPFAM" id="SSF47616">
    <property type="entry name" value="GST C-terminal domain-like"/>
    <property type="match status" value="1"/>
</dbReference>
<evidence type="ECO:0000313" key="5">
    <source>
        <dbReference type="Proteomes" id="UP000321085"/>
    </source>
</evidence>
<dbReference type="SUPFAM" id="SSF52833">
    <property type="entry name" value="Thioredoxin-like"/>
    <property type="match status" value="1"/>
</dbReference>
<dbReference type="InterPro" id="IPR040079">
    <property type="entry name" value="Glutathione_S-Trfase"/>
</dbReference>
<dbReference type="RefSeq" id="WP_114187809.1">
    <property type="nucleotide sequence ID" value="NZ_BJYU01000046.1"/>
</dbReference>
<dbReference type="GO" id="GO:0006749">
    <property type="term" value="P:glutathione metabolic process"/>
    <property type="evidence" value="ECO:0007669"/>
    <property type="project" value="TreeGrafter"/>
</dbReference>
<evidence type="ECO:0000259" key="2">
    <source>
        <dbReference type="PROSITE" id="PS50404"/>
    </source>
</evidence>
<dbReference type="InterPro" id="IPR010987">
    <property type="entry name" value="Glutathione-S-Trfase_C-like"/>
</dbReference>
<dbReference type="InterPro" id="IPR005955">
    <property type="entry name" value="GST_Zeta"/>
</dbReference>
<dbReference type="Pfam" id="PF13417">
    <property type="entry name" value="GST_N_3"/>
    <property type="match status" value="1"/>
</dbReference>
<accession>A0A512BV03</accession>
<reference evidence="4 5" key="1">
    <citation type="submission" date="2019-07" db="EMBL/GenBank/DDBJ databases">
        <title>Whole genome shotgun sequence of Microvirga aerophila NBRC 106136.</title>
        <authorList>
            <person name="Hosoyama A."/>
            <person name="Uohara A."/>
            <person name="Ohji S."/>
            <person name="Ichikawa N."/>
        </authorList>
    </citation>
    <scope>NUCLEOTIDE SEQUENCE [LARGE SCALE GENOMIC DNA]</scope>
    <source>
        <strain evidence="4 5">NBRC 106136</strain>
    </source>
</reference>